<dbReference type="AlphaFoldDB" id="A0A1I4IDA5"/>
<dbReference type="PROSITE" id="PS51819">
    <property type="entry name" value="VOC"/>
    <property type="match status" value="2"/>
</dbReference>
<keyword evidence="3" id="KW-1185">Reference proteome</keyword>
<feature type="domain" description="VOC" evidence="1">
    <location>
        <begin position="132"/>
        <end position="255"/>
    </location>
</feature>
<evidence type="ECO:0000313" key="2">
    <source>
        <dbReference type="EMBL" id="SFL52285.1"/>
    </source>
</evidence>
<dbReference type="PANTHER" id="PTHR33993:SF10">
    <property type="entry name" value="CONSERVED PROTEIN"/>
    <property type="match status" value="1"/>
</dbReference>
<protein>
    <recommendedName>
        <fullName evidence="1">VOC domain-containing protein</fullName>
    </recommendedName>
</protein>
<dbReference type="Proteomes" id="UP000198928">
    <property type="component" value="Unassembled WGS sequence"/>
</dbReference>
<sequence>MTAFEAGFPCWVDATVPDLEAAKRFYGELFGWTYHDTGHGASVVALRDGKTVGALAADPEGASGAWNLYFASADAAGAADRIGEAGGRVVAGPSVVPGMGTSLLATDPGGTVFGLWQADGHAGFDLHGAPGSFFWPEVYTRDKERVDPFYETVLGYQGQQVSEGTEFDFKLFSLPGSPQPVAARLQMGPYQPADLPAHMLVYFSVEDCDKAAETVHSLGGEVRREPMDSPFGRSALLSDDQGARFAVMGPVADAG</sequence>
<evidence type="ECO:0000313" key="3">
    <source>
        <dbReference type="Proteomes" id="UP000198928"/>
    </source>
</evidence>
<dbReference type="CDD" id="cd07247">
    <property type="entry name" value="SgaA_N_like"/>
    <property type="match status" value="2"/>
</dbReference>
<evidence type="ECO:0000259" key="1">
    <source>
        <dbReference type="PROSITE" id="PS51819"/>
    </source>
</evidence>
<reference evidence="3" key="1">
    <citation type="submission" date="2016-10" db="EMBL/GenBank/DDBJ databases">
        <authorList>
            <person name="Varghese N."/>
            <person name="Submissions S."/>
        </authorList>
    </citation>
    <scope>NUCLEOTIDE SEQUENCE [LARGE SCALE GENOMIC DNA]</scope>
    <source>
        <strain evidence="3">PL19</strain>
    </source>
</reference>
<dbReference type="PANTHER" id="PTHR33993">
    <property type="entry name" value="GLYOXALASE-RELATED"/>
    <property type="match status" value="1"/>
</dbReference>
<dbReference type="InterPro" id="IPR029068">
    <property type="entry name" value="Glyas_Bleomycin-R_OHBP_Dase"/>
</dbReference>
<proteinExistence type="predicted"/>
<gene>
    <name evidence="2" type="ORF">SAMN05192584_120100</name>
</gene>
<feature type="domain" description="VOC" evidence="1">
    <location>
        <begin position="8"/>
        <end position="118"/>
    </location>
</feature>
<dbReference type="OrthoDB" id="9793039at2"/>
<dbReference type="Pfam" id="PF00903">
    <property type="entry name" value="Glyoxalase"/>
    <property type="match status" value="2"/>
</dbReference>
<dbReference type="SUPFAM" id="SSF54593">
    <property type="entry name" value="Glyoxalase/Bleomycin resistance protein/Dihydroxybiphenyl dioxygenase"/>
    <property type="match status" value="2"/>
</dbReference>
<dbReference type="Gene3D" id="3.10.180.10">
    <property type="entry name" value="2,3-Dihydroxybiphenyl 1,2-Dioxygenase, domain 1"/>
    <property type="match status" value="2"/>
</dbReference>
<dbReference type="RefSeq" id="WP_093851707.1">
    <property type="nucleotide sequence ID" value="NZ_FOSG01000020.1"/>
</dbReference>
<accession>A0A1I4IDA5</accession>
<dbReference type="InterPro" id="IPR052164">
    <property type="entry name" value="Anthracycline_SecMetBiosynth"/>
</dbReference>
<dbReference type="EMBL" id="FOSG01000020">
    <property type="protein sequence ID" value="SFL52285.1"/>
    <property type="molecule type" value="Genomic_DNA"/>
</dbReference>
<name>A0A1I4IDA5_9ACTN</name>
<organism evidence="2 3">
    <name type="scientific">Streptomyces pini</name>
    <dbReference type="NCBI Taxonomy" id="1520580"/>
    <lineage>
        <taxon>Bacteria</taxon>
        <taxon>Bacillati</taxon>
        <taxon>Actinomycetota</taxon>
        <taxon>Actinomycetes</taxon>
        <taxon>Kitasatosporales</taxon>
        <taxon>Streptomycetaceae</taxon>
        <taxon>Streptomyces</taxon>
    </lineage>
</organism>
<dbReference type="InterPro" id="IPR037523">
    <property type="entry name" value="VOC_core"/>
</dbReference>
<dbReference type="InterPro" id="IPR004360">
    <property type="entry name" value="Glyas_Fos-R_dOase_dom"/>
</dbReference>